<evidence type="ECO:0000313" key="1">
    <source>
        <dbReference type="EMBL" id="VDP78488.1"/>
    </source>
</evidence>
<reference evidence="1 2" key="1">
    <citation type="submission" date="2018-11" db="EMBL/GenBank/DDBJ databases">
        <authorList>
            <consortium name="Pathogen Informatics"/>
        </authorList>
    </citation>
    <scope>NUCLEOTIDE SEQUENCE [LARGE SCALE GENOMIC DNA]</scope>
    <source>
        <strain>Denwood</strain>
        <strain evidence="2">Zambia</strain>
    </source>
</reference>
<dbReference type="Proteomes" id="UP000269396">
    <property type="component" value="Unassembled WGS sequence"/>
</dbReference>
<evidence type="ECO:0000313" key="2">
    <source>
        <dbReference type="Proteomes" id="UP000269396"/>
    </source>
</evidence>
<sequence>MAILVMKLIDYVQLMVHVVELLENVSLVYIY</sequence>
<name>A0A3P8H3M5_9TREM</name>
<proteinExistence type="predicted"/>
<protein>
    <submittedName>
        <fullName evidence="1">Uncharacterized protein</fullName>
    </submittedName>
</protein>
<gene>
    <name evidence="1" type="ORF">SMTD_LOCUS18966</name>
</gene>
<accession>A0A3P8H3M5</accession>
<dbReference type="EMBL" id="UZAL01041441">
    <property type="protein sequence ID" value="VDP78488.1"/>
    <property type="molecule type" value="Genomic_DNA"/>
</dbReference>
<dbReference type="AlphaFoldDB" id="A0A3P8H3M5"/>
<organism evidence="1 2">
    <name type="scientific">Schistosoma mattheei</name>
    <dbReference type="NCBI Taxonomy" id="31246"/>
    <lineage>
        <taxon>Eukaryota</taxon>
        <taxon>Metazoa</taxon>
        <taxon>Spiralia</taxon>
        <taxon>Lophotrochozoa</taxon>
        <taxon>Platyhelminthes</taxon>
        <taxon>Trematoda</taxon>
        <taxon>Digenea</taxon>
        <taxon>Strigeidida</taxon>
        <taxon>Schistosomatoidea</taxon>
        <taxon>Schistosomatidae</taxon>
        <taxon>Schistosoma</taxon>
    </lineage>
</organism>
<keyword evidence="2" id="KW-1185">Reference proteome</keyword>